<evidence type="ECO:0000313" key="2">
    <source>
        <dbReference type="Proteomes" id="UP000309997"/>
    </source>
</evidence>
<protein>
    <submittedName>
        <fullName evidence="1">Uncharacterized protein</fullName>
    </submittedName>
</protein>
<proteinExistence type="predicted"/>
<comment type="caution">
    <text evidence="1">The sequence shown here is derived from an EMBL/GenBank/DDBJ whole genome shotgun (WGS) entry which is preliminary data.</text>
</comment>
<gene>
    <name evidence="1" type="ORF">D5086_004912</name>
</gene>
<organism evidence="1 2">
    <name type="scientific">Populus alba</name>
    <name type="common">White poplar</name>
    <dbReference type="NCBI Taxonomy" id="43335"/>
    <lineage>
        <taxon>Eukaryota</taxon>
        <taxon>Viridiplantae</taxon>
        <taxon>Streptophyta</taxon>
        <taxon>Embryophyta</taxon>
        <taxon>Tracheophyta</taxon>
        <taxon>Spermatophyta</taxon>
        <taxon>Magnoliopsida</taxon>
        <taxon>eudicotyledons</taxon>
        <taxon>Gunneridae</taxon>
        <taxon>Pentapetalae</taxon>
        <taxon>rosids</taxon>
        <taxon>fabids</taxon>
        <taxon>Malpighiales</taxon>
        <taxon>Salicaceae</taxon>
        <taxon>Saliceae</taxon>
        <taxon>Populus</taxon>
    </lineage>
</organism>
<dbReference type="Proteomes" id="UP000309997">
    <property type="component" value="Unassembled WGS sequence"/>
</dbReference>
<name>A0ACC4CSZ0_POPAL</name>
<dbReference type="EMBL" id="RCHU02000002">
    <property type="protein sequence ID" value="KAL3604053.1"/>
    <property type="molecule type" value="Genomic_DNA"/>
</dbReference>
<evidence type="ECO:0000313" key="1">
    <source>
        <dbReference type="EMBL" id="KAL3604053.1"/>
    </source>
</evidence>
<reference evidence="1 2" key="1">
    <citation type="journal article" date="2024" name="Plant Biotechnol. J.">
        <title>Genome and CRISPR/Cas9 system of a widespread forest tree (Populus alba) in the world.</title>
        <authorList>
            <person name="Liu Y.J."/>
            <person name="Jiang P.F."/>
            <person name="Han X.M."/>
            <person name="Li X.Y."/>
            <person name="Wang H.M."/>
            <person name="Wang Y.J."/>
            <person name="Wang X.X."/>
            <person name="Zeng Q.Y."/>
        </authorList>
    </citation>
    <scope>NUCLEOTIDE SEQUENCE [LARGE SCALE GENOMIC DNA]</scope>
    <source>
        <strain evidence="2">cv. PAL-ZL1</strain>
    </source>
</reference>
<sequence length="1267" mass="135438">MSRKKLIIPSILLSNVLIFILLGFSAATEDEQKEFFIVYLGDQPVINNVSAVQTHIDVLLSIKRSDLEAQESIIYSYTKIFNAFAAKLSKAEARKLSLLDEVLSVFPNRYHKLHTTKSWDFIGLPSTAKRNLKMERNIVVGLLDTGITPQSESFKDDGFGPPPRKWRGTCGHYANFSGCNNKLVGARYFKLDGNPDPSDILSPVDVDGHGTHTSSTLAGNLVPDASLFGLARGTARGAVPDARVAMYKVCWVSSGCSDMDLLAAFEAAIHDGVDVLSISIGGMSADYVSNAIAIGAFHAMKNGIITVASGGNDGPSSSSVANHAPWLLTVAASGIDREFRSKVELGNGKIVSGIGVNTFEPKHKLYPIVSAADAGYSGSDDGARFCADGSLNPKKVKGKLVLCELGVWGADSVVKGIGGKGTILESEQYLDAAQIFMAPATVVNATVSDTINNYIHSTKSPSAVIHRTQEVKVPAPFIASFSSRGPNPGSERLLKPDVAAPGIDILASYTPLRSLTGLKGDTQHSRFSLMSGTSMACPHVAGVAAYIKSFHPNWTAAAIKSAILTTAKPMSSRVNNDAEFAYGAGQVNPEKARNPGLVYDMDEMSYIQFLCHEGYNRSSLAVLVGSKSVNCSSLLPGIGYDALNYPTMQLSVKNKQEPTVGVFIRTVTNVGPSPSIYKATIQAPKGVDIVVKPISLSFSRSSQKRSFKVVVKAKPMRSSQMLSDLVIFDMLSIACGSPHREEKSVLQTIIKSLAINCGFMMGALLMFFGIMDYKKILEQAKSPQRHASATFFLSGKGLWNAQILASDVIVGIFFAEIWPEHIIGARAYPKGYEDIVERINETIDHRSPRDIQGHGTHTAATAAGNLVDKASFYGLANGSAAGMKYTARIAAYKICPSISSVANNAPWIMTVAACYTDRRFPATVKLGNGQTFEGASLYSGKSTAQLPLEYGGTAGGEGATYCVSRSLKKKLVKGKIVVCETGRLTLPASSLGASAGMAVKKYVNSAKRATASIAFKGTIYGDPAPMVAAFSSRGPSSVRSEVMKPDVTAPGVNILAVWPPLTSPTRLKSDKRSALFNIISGTSMSCPHTTENLQLRMLDPVTLHHLPLFAFGSGHVDAESASDPGSTVTCPDDKALQTGDLNYPSFAVNFEGKAQNNRVTFKRTLTNVGFPFSTYTVKVKEPSGVSVTLEPQSLSFVKLGQKLSYNVTFVESGGRDSASSSSSGSFVLVLGKCSVRSPIAVPETDISPYVLSQILKREFWSRKGEKV</sequence>
<keyword evidence="2" id="KW-1185">Reference proteome</keyword>
<accession>A0ACC4CSZ0</accession>